<keyword evidence="9" id="KW-0539">Nucleus</keyword>
<dbReference type="GO" id="GO:0008270">
    <property type="term" value="F:zinc ion binding"/>
    <property type="evidence" value="ECO:0007669"/>
    <property type="project" value="UniProtKB-KW"/>
</dbReference>
<evidence type="ECO:0000313" key="11">
    <source>
        <dbReference type="EMBL" id="KAB0365232.1"/>
    </source>
</evidence>
<evidence type="ECO:0000256" key="3">
    <source>
        <dbReference type="ARBA" id="ARBA00004906"/>
    </source>
</evidence>
<name>A0A5N3WTS3_MUNMU</name>
<dbReference type="Proteomes" id="UP000326458">
    <property type="component" value="Unassembled WGS sequence"/>
</dbReference>
<dbReference type="PANTHER" id="PTHR11210">
    <property type="entry name" value="RING BOX"/>
    <property type="match status" value="1"/>
</dbReference>
<evidence type="ECO:0000256" key="6">
    <source>
        <dbReference type="ARBA" id="ARBA00022771"/>
    </source>
</evidence>
<keyword evidence="12" id="KW-1185">Reference proteome</keyword>
<proteinExistence type="predicted"/>
<evidence type="ECO:0000256" key="7">
    <source>
        <dbReference type="ARBA" id="ARBA00022786"/>
    </source>
</evidence>
<keyword evidence="5" id="KW-0479">Metal-binding</keyword>
<accession>A0A5N3WTS3</accession>
<evidence type="ECO:0000256" key="9">
    <source>
        <dbReference type="ARBA" id="ARBA00023242"/>
    </source>
</evidence>
<protein>
    <recommendedName>
        <fullName evidence="10">Zinc finger RING-H2-type domain-containing protein</fullName>
    </recommendedName>
</protein>
<keyword evidence="8" id="KW-0862">Zinc</keyword>
<dbReference type="EMBL" id="VCEA01000001">
    <property type="protein sequence ID" value="KAB0365232.1"/>
    <property type="molecule type" value="Genomic_DNA"/>
</dbReference>
<sequence length="79" mass="8852">AWVIVVGNCTTSRNHVVDPCIECQANQVSTTSEECTVAWGVCKHYHCISCWFKHSRCGTSLAQMCSLDNREWESQECGP</sequence>
<dbReference type="GO" id="GO:0005737">
    <property type="term" value="C:cytoplasm"/>
    <property type="evidence" value="ECO:0007669"/>
    <property type="project" value="UniProtKB-SubCell"/>
</dbReference>
<dbReference type="GO" id="GO:0051603">
    <property type="term" value="P:proteolysis involved in protein catabolic process"/>
    <property type="evidence" value="ECO:0007669"/>
    <property type="project" value="UniProtKB-ARBA"/>
</dbReference>
<keyword evidence="7" id="KW-0833">Ubl conjugation pathway</keyword>
<keyword evidence="6" id="KW-0863">Zinc-finger</keyword>
<evidence type="ECO:0000256" key="2">
    <source>
        <dbReference type="ARBA" id="ARBA00004496"/>
    </source>
</evidence>
<feature type="domain" description="Zinc finger RING-H2-type" evidence="10">
    <location>
        <begin position="8"/>
        <end position="67"/>
    </location>
</feature>
<evidence type="ECO:0000256" key="4">
    <source>
        <dbReference type="ARBA" id="ARBA00022490"/>
    </source>
</evidence>
<dbReference type="InterPro" id="IPR013083">
    <property type="entry name" value="Znf_RING/FYVE/PHD"/>
</dbReference>
<dbReference type="InterPro" id="IPR051031">
    <property type="entry name" value="RING-box_E3_Ubiquitin_Ligase"/>
</dbReference>
<dbReference type="Gene3D" id="3.30.40.10">
    <property type="entry name" value="Zinc/RING finger domain, C3HC4 (zinc finger)"/>
    <property type="match status" value="1"/>
</dbReference>
<feature type="non-terminal residue" evidence="11">
    <location>
        <position position="1"/>
    </location>
</feature>
<gene>
    <name evidence="11" type="ORF">FD754_009388</name>
</gene>
<evidence type="ECO:0000256" key="1">
    <source>
        <dbReference type="ARBA" id="ARBA00004123"/>
    </source>
</evidence>
<evidence type="ECO:0000259" key="10">
    <source>
        <dbReference type="Pfam" id="PF12678"/>
    </source>
</evidence>
<dbReference type="InterPro" id="IPR024766">
    <property type="entry name" value="Znf_RING_H2"/>
</dbReference>
<evidence type="ECO:0000256" key="5">
    <source>
        <dbReference type="ARBA" id="ARBA00022723"/>
    </source>
</evidence>
<dbReference type="SUPFAM" id="SSF57850">
    <property type="entry name" value="RING/U-box"/>
    <property type="match status" value="1"/>
</dbReference>
<keyword evidence="4" id="KW-0963">Cytoplasm</keyword>
<reference evidence="11 12" key="1">
    <citation type="submission" date="2019-06" db="EMBL/GenBank/DDBJ databases">
        <title>Discovery of a novel chromosome fission-fusion reversal in muntjac.</title>
        <authorList>
            <person name="Mudd A.B."/>
            <person name="Bredeson J.V."/>
            <person name="Baum R."/>
            <person name="Hockemeyer D."/>
            <person name="Rokhsar D.S."/>
        </authorList>
    </citation>
    <scope>NUCLEOTIDE SEQUENCE [LARGE SCALE GENOMIC DNA]</scope>
    <source>
        <strain evidence="11">UTSW_UCB_Mm</strain>
        <tissue evidence="11">Fibroblast cell line</tissue>
    </source>
</reference>
<organism evidence="11 12">
    <name type="scientific">Muntiacus muntjak</name>
    <name type="common">Barking deer</name>
    <name type="synonym">Indian muntjac</name>
    <dbReference type="NCBI Taxonomy" id="9888"/>
    <lineage>
        <taxon>Eukaryota</taxon>
        <taxon>Metazoa</taxon>
        <taxon>Chordata</taxon>
        <taxon>Craniata</taxon>
        <taxon>Vertebrata</taxon>
        <taxon>Euteleostomi</taxon>
        <taxon>Mammalia</taxon>
        <taxon>Eutheria</taxon>
        <taxon>Laurasiatheria</taxon>
        <taxon>Artiodactyla</taxon>
        <taxon>Ruminantia</taxon>
        <taxon>Pecora</taxon>
        <taxon>Cervidae</taxon>
        <taxon>Muntiacinae</taxon>
        <taxon>Muntiacus</taxon>
    </lineage>
</organism>
<dbReference type="GO" id="GO:0004842">
    <property type="term" value="F:ubiquitin-protein transferase activity"/>
    <property type="evidence" value="ECO:0007669"/>
    <property type="project" value="UniProtKB-ARBA"/>
</dbReference>
<comment type="caution">
    <text evidence="11">The sequence shown here is derived from an EMBL/GenBank/DDBJ whole genome shotgun (WGS) entry which is preliminary data.</text>
</comment>
<dbReference type="Pfam" id="PF12678">
    <property type="entry name" value="zf-rbx1"/>
    <property type="match status" value="1"/>
</dbReference>
<evidence type="ECO:0000256" key="8">
    <source>
        <dbReference type="ARBA" id="ARBA00022833"/>
    </source>
</evidence>
<evidence type="ECO:0000313" key="12">
    <source>
        <dbReference type="Proteomes" id="UP000326458"/>
    </source>
</evidence>
<dbReference type="AlphaFoldDB" id="A0A5N3WTS3"/>
<dbReference type="GO" id="GO:0031461">
    <property type="term" value="C:cullin-RING ubiquitin ligase complex"/>
    <property type="evidence" value="ECO:0007669"/>
    <property type="project" value="UniProtKB-ARBA"/>
</dbReference>
<comment type="pathway">
    <text evidence="3">Protein modification; protein ubiquitination.</text>
</comment>
<dbReference type="GO" id="GO:0005634">
    <property type="term" value="C:nucleus"/>
    <property type="evidence" value="ECO:0007669"/>
    <property type="project" value="UniProtKB-SubCell"/>
</dbReference>
<comment type="subcellular location">
    <subcellularLocation>
        <location evidence="2">Cytoplasm</location>
    </subcellularLocation>
    <subcellularLocation>
        <location evidence="1">Nucleus</location>
    </subcellularLocation>
</comment>